<dbReference type="EMBL" id="OX395143">
    <property type="protein sequence ID" value="CAI5798060.1"/>
    <property type="molecule type" value="Genomic_DNA"/>
</dbReference>
<dbReference type="InterPro" id="IPR005821">
    <property type="entry name" value="Ion_trans_dom"/>
</dbReference>
<feature type="transmembrane region" description="Helical" evidence="6">
    <location>
        <begin position="279"/>
        <end position="299"/>
    </location>
</feature>
<dbReference type="Gene3D" id="1.20.120.350">
    <property type="entry name" value="Voltage-gated potassium channels. Chain C"/>
    <property type="match status" value="1"/>
</dbReference>
<evidence type="ECO:0000256" key="3">
    <source>
        <dbReference type="ARBA" id="ARBA00022989"/>
    </source>
</evidence>
<proteinExistence type="predicted"/>
<organism evidence="8 9">
    <name type="scientific">Podarcis lilfordi</name>
    <name type="common">Lilford's wall lizard</name>
    <dbReference type="NCBI Taxonomy" id="74358"/>
    <lineage>
        <taxon>Eukaryota</taxon>
        <taxon>Metazoa</taxon>
        <taxon>Chordata</taxon>
        <taxon>Craniata</taxon>
        <taxon>Vertebrata</taxon>
        <taxon>Euteleostomi</taxon>
        <taxon>Lepidosauria</taxon>
        <taxon>Squamata</taxon>
        <taxon>Bifurcata</taxon>
        <taxon>Unidentata</taxon>
        <taxon>Episquamata</taxon>
        <taxon>Laterata</taxon>
        <taxon>Lacertibaenia</taxon>
        <taxon>Lacertidae</taxon>
        <taxon>Podarcis</taxon>
    </lineage>
</organism>
<keyword evidence="3 6" id="KW-1133">Transmembrane helix</keyword>
<evidence type="ECO:0000259" key="7">
    <source>
        <dbReference type="Pfam" id="PF00520"/>
    </source>
</evidence>
<dbReference type="SUPFAM" id="SSF81324">
    <property type="entry name" value="Voltage-gated potassium channels"/>
    <property type="match status" value="1"/>
</dbReference>
<dbReference type="InterPro" id="IPR027359">
    <property type="entry name" value="Volt_channel_dom_sf"/>
</dbReference>
<comment type="subcellular location">
    <subcellularLocation>
        <location evidence="1">Membrane</location>
        <topology evidence="1">Multi-pass membrane protein</topology>
    </subcellularLocation>
</comment>
<dbReference type="GO" id="GO:0060296">
    <property type="term" value="P:regulation of cilium beat frequency involved in ciliary motility"/>
    <property type="evidence" value="ECO:0007669"/>
    <property type="project" value="TreeGrafter"/>
</dbReference>
<evidence type="ECO:0000313" key="9">
    <source>
        <dbReference type="Proteomes" id="UP001178461"/>
    </source>
</evidence>
<dbReference type="AlphaFoldDB" id="A0AA35LKN4"/>
<feature type="region of interest" description="Disordered" evidence="5">
    <location>
        <begin position="23"/>
        <end position="113"/>
    </location>
</feature>
<dbReference type="InterPro" id="IPR028746">
    <property type="entry name" value="CatSper1"/>
</dbReference>
<dbReference type="PANTHER" id="PTHR47193">
    <property type="entry name" value="CATION CHANNEL SPERM-ASSOCIATED PROTEIN 1"/>
    <property type="match status" value="1"/>
</dbReference>
<keyword evidence="2 6" id="KW-0812">Transmembrane</keyword>
<evidence type="ECO:0000256" key="6">
    <source>
        <dbReference type="SAM" id="Phobius"/>
    </source>
</evidence>
<dbReference type="GO" id="GO:0036128">
    <property type="term" value="C:CatSper complex"/>
    <property type="evidence" value="ECO:0007669"/>
    <property type="project" value="InterPro"/>
</dbReference>
<keyword evidence="4 6" id="KW-0472">Membrane</keyword>
<feature type="compositionally biased region" description="Basic residues" evidence="5">
    <location>
        <begin position="99"/>
        <end position="113"/>
    </location>
</feature>
<evidence type="ECO:0000256" key="1">
    <source>
        <dbReference type="ARBA" id="ARBA00004141"/>
    </source>
</evidence>
<keyword evidence="9" id="KW-1185">Reference proteome</keyword>
<evidence type="ECO:0000256" key="2">
    <source>
        <dbReference type="ARBA" id="ARBA00022692"/>
    </source>
</evidence>
<dbReference type="Gene3D" id="1.10.287.70">
    <property type="match status" value="1"/>
</dbReference>
<feature type="domain" description="Ion transport" evidence="7">
    <location>
        <begin position="146"/>
        <end position="380"/>
    </location>
</feature>
<dbReference type="GO" id="GO:0030317">
    <property type="term" value="P:flagellated sperm motility"/>
    <property type="evidence" value="ECO:0007669"/>
    <property type="project" value="InterPro"/>
</dbReference>
<dbReference type="GO" id="GO:0005227">
    <property type="term" value="F:calcium-activated cation channel activity"/>
    <property type="evidence" value="ECO:0007669"/>
    <property type="project" value="InterPro"/>
</dbReference>
<gene>
    <name evidence="8" type="ORF">PODLI_1B039893</name>
</gene>
<feature type="transmembrane region" description="Helical" evidence="6">
    <location>
        <begin position="346"/>
        <end position="374"/>
    </location>
</feature>
<dbReference type="FunFam" id="1.20.120.350:FF:000078">
    <property type="entry name" value="Cation channel sperm associated 1"/>
    <property type="match status" value="1"/>
</dbReference>
<feature type="transmembrane region" description="Helical" evidence="6">
    <location>
        <begin position="146"/>
        <end position="165"/>
    </location>
</feature>
<dbReference type="GO" id="GO:0007283">
    <property type="term" value="P:spermatogenesis"/>
    <property type="evidence" value="ECO:0007669"/>
    <property type="project" value="TreeGrafter"/>
</dbReference>
<name>A0AA35LKN4_9SAUR</name>
<dbReference type="GO" id="GO:0005245">
    <property type="term" value="F:voltage-gated calcium channel activity"/>
    <property type="evidence" value="ECO:0007669"/>
    <property type="project" value="TreeGrafter"/>
</dbReference>
<evidence type="ECO:0000256" key="4">
    <source>
        <dbReference type="ARBA" id="ARBA00023136"/>
    </source>
</evidence>
<dbReference type="Proteomes" id="UP001178461">
    <property type="component" value="Chromosome 16"/>
</dbReference>
<feature type="transmembrane region" description="Helical" evidence="6">
    <location>
        <begin position="213"/>
        <end position="231"/>
    </location>
</feature>
<accession>A0AA35LKN4</accession>
<evidence type="ECO:0000313" key="8">
    <source>
        <dbReference type="EMBL" id="CAI5798060.1"/>
    </source>
</evidence>
<evidence type="ECO:0000256" key="5">
    <source>
        <dbReference type="SAM" id="MobiDB-lite"/>
    </source>
</evidence>
<dbReference type="PANTHER" id="PTHR47193:SF1">
    <property type="entry name" value="CATION CHANNEL SPERM-ASSOCIATED PROTEIN 1"/>
    <property type="match status" value="1"/>
</dbReference>
<protein>
    <submittedName>
        <fullName evidence="8">Channel sperm-associated 1</fullName>
    </submittedName>
</protein>
<sequence>MDHRYLTVPAMSSVPQMEKMLQVPTQEQGQAQGAGTGMPGTSSLGPGYSPSAHPEPSMVLAVTSMSPSLRGSRKHPRRFSNQSSRSRRSSKNAPGGIRVKTKPARHRRKRKHRRMTLTEMVVHAWQKIHPHLVLLREIIYHLTQSFIFDFIICSVVAINTLLLVAQTFAVVEIRGEWFFSAMDPAFLSVYVLEAVLKLIALGCDYFRDPWNDIDFFIMCMTVLDFLLPLLISSRQGNRGNKLTLFRVLKICKAVRAIRAIRFLLTLRVMQNLKEVTSTFLLSCESIGAIILLMFCFLFMSSVVLRDMFHEADEKHFGDLFNSIFTLFQLFTLDDWSLIYLTCQEAGAWYIIIFLIVYILLEYFLLLNLVIAVLVDNFQMALVKRQELKRQKKWVELKESSIADDVFGKAAADKPQAKEEKEEELFRRTVMGKYGSLELMDREWEYLYFYFRLMTAIETNQQQFQSQASTTDKILDTFFETAEHDYLSK</sequence>
<dbReference type="Pfam" id="PF00520">
    <property type="entry name" value="Ion_trans"/>
    <property type="match status" value="1"/>
</dbReference>
<reference evidence="8" key="1">
    <citation type="submission" date="2022-12" db="EMBL/GenBank/DDBJ databases">
        <authorList>
            <person name="Alioto T."/>
            <person name="Alioto T."/>
            <person name="Gomez Garrido J."/>
        </authorList>
    </citation>
    <scope>NUCLEOTIDE SEQUENCE</scope>
</reference>